<comment type="caution">
    <text evidence="2">The sequence shown here is derived from an EMBL/GenBank/DDBJ whole genome shotgun (WGS) entry which is preliminary data.</text>
</comment>
<keyword evidence="3" id="KW-1185">Reference proteome</keyword>
<protein>
    <submittedName>
        <fullName evidence="2">Uncharacterized protein</fullName>
    </submittedName>
</protein>
<name>A0A8S3VFK1_MYTED</name>
<organism evidence="2 3">
    <name type="scientific">Mytilus edulis</name>
    <name type="common">Blue mussel</name>
    <dbReference type="NCBI Taxonomy" id="6550"/>
    <lineage>
        <taxon>Eukaryota</taxon>
        <taxon>Metazoa</taxon>
        <taxon>Spiralia</taxon>
        <taxon>Lophotrochozoa</taxon>
        <taxon>Mollusca</taxon>
        <taxon>Bivalvia</taxon>
        <taxon>Autobranchia</taxon>
        <taxon>Pteriomorphia</taxon>
        <taxon>Mytilida</taxon>
        <taxon>Mytiloidea</taxon>
        <taxon>Mytilidae</taxon>
        <taxon>Mytilinae</taxon>
        <taxon>Mytilus</taxon>
    </lineage>
</organism>
<accession>A0A8S3VFK1</accession>
<proteinExistence type="predicted"/>
<reference evidence="2" key="1">
    <citation type="submission" date="2021-03" db="EMBL/GenBank/DDBJ databases">
        <authorList>
            <person name="Bekaert M."/>
        </authorList>
    </citation>
    <scope>NUCLEOTIDE SEQUENCE</scope>
</reference>
<evidence type="ECO:0000313" key="2">
    <source>
        <dbReference type="EMBL" id="CAG2255477.1"/>
    </source>
</evidence>
<dbReference type="Proteomes" id="UP000683360">
    <property type="component" value="Unassembled WGS sequence"/>
</dbReference>
<dbReference type="EMBL" id="CAJPWZ010003272">
    <property type="protein sequence ID" value="CAG2255477.1"/>
    <property type="molecule type" value="Genomic_DNA"/>
</dbReference>
<dbReference type="AlphaFoldDB" id="A0A8S3VFK1"/>
<feature type="region of interest" description="Disordered" evidence="1">
    <location>
        <begin position="57"/>
        <end position="77"/>
    </location>
</feature>
<evidence type="ECO:0000313" key="3">
    <source>
        <dbReference type="Proteomes" id="UP000683360"/>
    </source>
</evidence>
<evidence type="ECO:0000256" key="1">
    <source>
        <dbReference type="SAM" id="MobiDB-lite"/>
    </source>
</evidence>
<gene>
    <name evidence="2" type="ORF">MEDL_66876</name>
</gene>
<sequence length="181" mass="20759">MYTLKDPNTNKILSQPVHINRLKSAYVRKPNPSKYFMDPVHTKLDDVEVQDYTSMNEDNTPVQENQNTNYDNLSDNTSQSDNILIVENSTTMSRPKRTKKLPARFKDNNFIHFSEVDVSSDSKSASQLKVKRFLAHKIMNGKRAYLAHIVGEPAQHAMWLQEHQLGPKAKAKLKSRPPPKI</sequence>
<dbReference type="OrthoDB" id="8064719at2759"/>